<dbReference type="InterPro" id="IPR020843">
    <property type="entry name" value="ER"/>
</dbReference>
<reference evidence="4 5" key="1">
    <citation type="journal article" date="2019" name="Nat. Ecol. Evol.">
        <title>Megaphylogeny resolves global patterns of mushroom evolution.</title>
        <authorList>
            <person name="Varga T."/>
            <person name="Krizsan K."/>
            <person name="Foldi C."/>
            <person name="Dima B."/>
            <person name="Sanchez-Garcia M."/>
            <person name="Sanchez-Ramirez S."/>
            <person name="Szollosi G.J."/>
            <person name="Szarkandi J.G."/>
            <person name="Papp V."/>
            <person name="Albert L."/>
            <person name="Andreopoulos W."/>
            <person name="Angelini C."/>
            <person name="Antonin V."/>
            <person name="Barry K.W."/>
            <person name="Bougher N.L."/>
            <person name="Buchanan P."/>
            <person name="Buyck B."/>
            <person name="Bense V."/>
            <person name="Catcheside P."/>
            <person name="Chovatia M."/>
            <person name="Cooper J."/>
            <person name="Damon W."/>
            <person name="Desjardin D."/>
            <person name="Finy P."/>
            <person name="Geml J."/>
            <person name="Haridas S."/>
            <person name="Hughes K."/>
            <person name="Justo A."/>
            <person name="Karasinski D."/>
            <person name="Kautmanova I."/>
            <person name="Kiss B."/>
            <person name="Kocsube S."/>
            <person name="Kotiranta H."/>
            <person name="LaButti K.M."/>
            <person name="Lechner B.E."/>
            <person name="Liimatainen K."/>
            <person name="Lipzen A."/>
            <person name="Lukacs Z."/>
            <person name="Mihaltcheva S."/>
            <person name="Morgado L.N."/>
            <person name="Niskanen T."/>
            <person name="Noordeloos M.E."/>
            <person name="Ohm R.A."/>
            <person name="Ortiz-Santana B."/>
            <person name="Ovrebo C."/>
            <person name="Racz N."/>
            <person name="Riley R."/>
            <person name="Savchenko A."/>
            <person name="Shiryaev A."/>
            <person name="Soop K."/>
            <person name="Spirin V."/>
            <person name="Szebenyi C."/>
            <person name="Tomsovsky M."/>
            <person name="Tulloss R.E."/>
            <person name="Uehling J."/>
            <person name="Grigoriev I.V."/>
            <person name="Vagvolgyi C."/>
            <person name="Papp T."/>
            <person name="Martin F.M."/>
            <person name="Miettinen O."/>
            <person name="Hibbett D.S."/>
            <person name="Nagy L.G."/>
        </authorList>
    </citation>
    <scope>NUCLEOTIDE SEQUENCE [LARGE SCALE GENOMIC DNA]</scope>
    <source>
        <strain evidence="4 5">CBS 121175</strain>
    </source>
</reference>
<dbReference type="Pfam" id="PF08240">
    <property type="entry name" value="ADH_N"/>
    <property type="match status" value="1"/>
</dbReference>
<gene>
    <name evidence="4" type="ORF">FA15DRAFT_625440</name>
</gene>
<evidence type="ECO:0000256" key="1">
    <source>
        <dbReference type="ARBA" id="ARBA00022857"/>
    </source>
</evidence>
<dbReference type="InterPro" id="IPR013154">
    <property type="entry name" value="ADH-like_N"/>
</dbReference>
<dbReference type="OrthoDB" id="203908at2759"/>
<dbReference type="GO" id="GO:0016651">
    <property type="term" value="F:oxidoreductase activity, acting on NAD(P)H"/>
    <property type="evidence" value="ECO:0007669"/>
    <property type="project" value="TreeGrafter"/>
</dbReference>
<dbReference type="Pfam" id="PF00107">
    <property type="entry name" value="ADH_zinc_N"/>
    <property type="match status" value="1"/>
</dbReference>
<keyword evidence="5" id="KW-1185">Reference proteome</keyword>
<dbReference type="Gene3D" id="3.90.180.10">
    <property type="entry name" value="Medium-chain alcohol dehydrogenases, catalytic domain"/>
    <property type="match status" value="1"/>
</dbReference>
<dbReference type="STRING" id="230819.A0A5C3KJU6"/>
<dbReference type="EMBL" id="ML210301">
    <property type="protein sequence ID" value="TFK20414.1"/>
    <property type="molecule type" value="Genomic_DNA"/>
</dbReference>
<accession>A0A5C3KJU6</accession>
<dbReference type="SUPFAM" id="SSF50129">
    <property type="entry name" value="GroES-like"/>
    <property type="match status" value="1"/>
</dbReference>
<evidence type="ECO:0000259" key="3">
    <source>
        <dbReference type="SMART" id="SM00829"/>
    </source>
</evidence>
<dbReference type="Proteomes" id="UP000307440">
    <property type="component" value="Unassembled WGS sequence"/>
</dbReference>
<feature type="domain" description="Enoyl reductase (ER)" evidence="3">
    <location>
        <begin position="11"/>
        <end position="332"/>
    </location>
</feature>
<dbReference type="PANTHER" id="PTHR48106:SF18">
    <property type="entry name" value="QUINONE OXIDOREDUCTASE PIG3"/>
    <property type="match status" value="1"/>
</dbReference>
<dbReference type="GO" id="GO:0070402">
    <property type="term" value="F:NADPH binding"/>
    <property type="evidence" value="ECO:0007669"/>
    <property type="project" value="TreeGrafter"/>
</dbReference>
<dbReference type="InterPro" id="IPR036291">
    <property type="entry name" value="NAD(P)-bd_dom_sf"/>
</dbReference>
<dbReference type="CDD" id="cd05276">
    <property type="entry name" value="p53_inducible_oxidoreductase"/>
    <property type="match status" value="1"/>
</dbReference>
<organism evidence="4 5">
    <name type="scientific">Coprinopsis marcescibilis</name>
    <name type="common">Agaric fungus</name>
    <name type="synonym">Psathyrella marcescibilis</name>
    <dbReference type="NCBI Taxonomy" id="230819"/>
    <lineage>
        <taxon>Eukaryota</taxon>
        <taxon>Fungi</taxon>
        <taxon>Dikarya</taxon>
        <taxon>Basidiomycota</taxon>
        <taxon>Agaricomycotina</taxon>
        <taxon>Agaricomycetes</taxon>
        <taxon>Agaricomycetidae</taxon>
        <taxon>Agaricales</taxon>
        <taxon>Agaricineae</taxon>
        <taxon>Psathyrellaceae</taxon>
        <taxon>Coprinopsis</taxon>
    </lineage>
</organism>
<dbReference type="PANTHER" id="PTHR48106">
    <property type="entry name" value="QUINONE OXIDOREDUCTASE PIG3-RELATED"/>
    <property type="match status" value="1"/>
</dbReference>
<dbReference type="InterPro" id="IPR013149">
    <property type="entry name" value="ADH-like_C"/>
</dbReference>
<dbReference type="AlphaFoldDB" id="A0A5C3KJU6"/>
<dbReference type="SMART" id="SM00829">
    <property type="entry name" value="PKS_ER"/>
    <property type="match status" value="1"/>
</dbReference>
<dbReference type="Gene3D" id="3.40.50.720">
    <property type="entry name" value="NAD(P)-binding Rossmann-like Domain"/>
    <property type="match status" value="1"/>
</dbReference>
<dbReference type="NCBIfam" id="TIGR02824">
    <property type="entry name" value="quinone_pig3"/>
    <property type="match status" value="1"/>
</dbReference>
<dbReference type="InterPro" id="IPR011032">
    <property type="entry name" value="GroES-like_sf"/>
</dbReference>
<name>A0A5C3KJU6_COPMA</name>
<proteinExistence type="predicted"/>
<dbReference type="InterPro" id="IPR014189">
    <property type="entry name" value="Quinone_OxRdtase_PIG3"/>
</dbReference>
<evidence type="ECO:0000313" key="5">
    <source>
        <dbReference type="Proteomes" id="UP000307440"/>
    </source>
</evidence>
<keyword evidence="1" id="KW-0521">NADP</keyword>
<protein>
    <submittedName>
        <fullName evidence="4">Quinone oxidoreductase putative</fullName>
    </submittedName>
</protein>
<sequence length="335" mass="36289">MRAILVRGGRGPAESLYIGEIDAPSPRPGEVLINVKAFGLNRMDIHQREGQYPPPPGASQILGVEFSGVISELGNDVEEWKIGDEVIGLVAGGAYAELVTVPQENLIKKPQALTWAEAAAIPENFLTAFQALILIGSLRTKENVLIHAAASGVGVAAIQLARIYGAETVIGTTSTEHKINWILGLPNGATHAVNYKTQNFAAEVNHITKGHGADVVIDFVAQSHFVRNIEALAVDGRMTMLALLSGSIVNSFDLSPILRKRLRIEGSTLRSRAPKYQANLISRFETEVLQQITGEGGTGPIRIYLHQVYPWDRIIDAHREMESNNNLGKIIVTVA</sequence>
<evidence type="ECO:0000256" key="2">
    <source>
        <dbReference type="ARBA" id="ARBA00023002"/>
    </source>
</evidence>
<evidence type="ECO:0000313" key="4">
    <source>
        <dbReference type="EMBL" id="TFK20414.1"/>
    </source>
</evidence>
<keyword evidence="2" id="KW-0560">Oxidoreductase</keyword>
<dbReference type="SUPFAM" id="SSF51735">
    <property type="entry name" value="NAD(P)-binding Rossmann-fold domains"/>
    <property type="match status" value="1"/>
</dbReference>